<dbReference type="EMBL" id="JAUSUB010000013">
    <property type="protein sequence ID" value="MDQ0271263.1"/>
    <property type="molecule type" value="Genomic_DNA"/>
</dbReference>
<comment type="caution">
    <text evidence="1">The sequence shown here is derived from an EMBL/GenBank/DDBJ whole genome shotgun (WGS) entry which is preliminary data.</text>
</comment>
<sequence>MKRRKAHIVFIKDIDGITLDSVHGQLWNASNRVD</sequence>
<organism evidence="1 2">
    <name type="scientific">Cytobacillus purgationiresistens</name>
    <dbReference type="NCBI Taxonomy" id="863449"/>
    <lineage>
        <taxon>Bacteria</taxon>
        <taxon>Bacillati</taxon>
        <taxon>Bacillota</taxon>
        <taxon>Bacilli</taxon>
        <taxon>Bacillales</taxon>
        <taxon>Bacillaceae</taxon>
        <taxon>Cytobacillus</taxon>
    </lineage>
</organism>
<protein>
    <submittedName>
        <fullName evidence="1">Uncharacterized protein</fullName>
    </submittedName>
</protein>
<evidence type="ECO:0000313" key="1">
    <source>
        <dbReference type="EMBL" id="MDQ0271263.1"/>
    </source>
</evidence>
<evidence type="ECO:0000313" key="2">
    <source>
        <dbReference type="Proteomes" id="UP001238088"/>
    </source>
</evidence>
<proteinExistence type="predicted"/>
<gene>
    <name evidence="1" type="ORF">J2S17_003151</name>
</gene>
<name>A0ABU0ALJ5_9BACI</name>
<keyword evidence="2" id="KW-1185">Reference proteome</keyword>
<dbReference type="Proteomes" id="UP001238088">
    <property type="component" value="Unassembled WGS sequence"/>
</dbReference>
<accession>A0ABU0ALJ5</accession>
<reference evidence="1 2" key="1">
    <citation type="submission" date="2023-07" db="EMBL/GenBank/DDBJ databases">
        <title>Genomic Encyclopedia of Type Strains, Phase IV (KMG-IV): sequencing the most valuable type-strain genomes for metagenomic binning, comparative biology and taxonomic classification.</title>
        <authorList>
            <person name="Goeker M."/>
        </authorList>
    </citation>
    <scope>NUCLEOTIDE SEQUENCE [LARGE SCALE GENOMIC DNA]</scope>
    <source>
        <strain evidence="1 2">DSM 23494</strain>
    </source>
</reference>